<dbReference type="PANTHER" id="PTHR15323">
    <property type="entry name" value="D123 PROTEIN"/>
    <property type="match status" value="1"/>
</dbReference>
<comment type="similarity">
    <text evidence="1">Belongs to the CDC123 family.</text>
</comment>
<comment type="caution">
    <text evidence="3">The sequence shown here is derived from an EMBL/GenBank/DDBJ whole genome shotgun (WGS) entry which is preliminary data.</text>
</comment>
<feature type="region of interest" description="Disordered" evidence="2">
    <location>
        <begin position="457"/>
        <end position="508"/>
    </location>
</feature>
<evidence type="ECO:0000313" key="3">
    <source>
        <dbReference type="EMBL" id="KAF5836114.1"/>
    </source>
</evidence>
<name>A0ABQ7GNC1_DUNSA</name>
<dbReference type="InterPro" id="IPR009772">
    <property type="entry name" value="CDC123"/>
</dbReference>
<feature type="region of interest" description="Disordered" evidence="2">
    <location>
        <begin position="71"/>
        <end position="126"/>
    </location>
</feature>
<feature type="compositionally biased region" description="Polar residues" evidence="2">
    <location>
        <begin position="478"/>
        <end position="491"/>
    </location>
</feature>
<reference evidence="3" key="1">
    <citation type="submission" date="2017-08" db="EMBL/GenBank/DDBJ databases">
        <authorList>
            <person name="Polle J.E."/>
            <person name="Barry K."/>
            <person name="Cushman J."/>
            <person name="Schmutz J."/>
            <person name="Tran D."/>
            <person name="Hathwaick L.T."/>
            <person name="Yim W.C."/>
            <person name="Jenkins J."/>
            <person name="Mckie-Krisberg Z.M."/>
            <person name="Prochnik S."/>
            <person name="Lindquist E."/>
            <person name="Dockter R.B."/>
            <person name="Adam C."/>
            <person name="Molina H."/>
            <person name="Bunkerborg J."/>
            <person name="Jin E."/>
            <person name="Buchheim M."/>
            <person name="Magnuson J."/>
        </authorList>
    </citation>
    <scope>NUCLEOTIDE SEQUENCE</scope>
    <source>
        <strain evidence="3">CCAP 19/18</strain>
    </source>
</reference>
<proteinExistence type="inferred from homology"/>
<dbReference type="EMBL" id="MU069674">
    <property type="protein sequence ID" value="KAF5836114.1"/>
    <property type="molecule type" value="Genomic_DNA"/>
</dbReference>
<feature type="region of interest" description="Disordered" evidence="2">
    <location>
        <begin position="328"/>
        <end position="421"/>
    </location>
</feature>
<accession>A0ABQ7GNC1</accession>
<sequence length="554" mass="59066">MQSDLLLQYADKHSETFEFQCVLVTRLRGIPALRAATLRSIVLPLPPEFVSFLLADGVFVGDASNALPRRLEAEDSEDDDVQGGWARNYTGPRGGSNRVSMVPGADLQDSGSDSSEEEEEEEEGMQQDWFERFPELHRSIEAAVRELGGQVVPKLNWSCPSDATWVNPLSSLACSNADQVVLMLKSSDRIAHDLELLSAAAQPAGAWASRPQATEPSGPNAHLCNAKRGHAIYSTSCTAGRGISCCCPGKTLGALKEMYRFIEGTGSTAHYWADRPGVDTYDTYVTTGGTVKLLDFNPVGGTTSPLLFTWPELGLEEAARAADEAILQPNGAPSTPAQRGHDANAAAAAEQDQGLAHSASAAAAQEQGPHAPAAEQRQIAQVANSRPAATAVQERPPEQRGHGAGHWQGVQREARTSDAHAASEQQGVQCVACTSEAPAALEQRCAVGPAATDQSVANYPVPSSIQGQEGEAAQRQASNNHQTGRRQSYPDSESSGSSCSSGSRRRGQQRVLLRIVPEASMVQPGHKAVCSMPVDMNSLQESIEGMARLTRQRQ</sequence>
<dbReference type="PANTHER" id="PTHR15323:SF6">
    <property type="entry name" value="CELL DIVISION CYCLE PROTEIN 123 HOMOLOG"/>
    <property type="match status" value="1"/>
</dbReference>
<protein>
    <submittedName>
        <fullName evidence="3">D123-domain-containing protein</fullName>
    </submittedName>
</protein>
<keyword evidence="4" id="KW-1185">Reference proteome</keyword>
<evidence type="ECO:0000256" key="1">
    <source>
        <dbReference type="ARBA" id="ARBA00011047"/>
    </source>
</evidence>
<dbReference type="Proteomes" id="UP000815325">
    <property type="component" value="Unassembled WGS sequence"/>
</dbReference>
<dbReference type="Pfam" id="PF07065">
    <property type="entry name" value="D123"/>
    <property type="match status" value="2"/>
</dbReference>
<evidence type="ECO:0000313" key="4">
    <source>
        <dbReference type="Proteomes" id="UP000815325"/>
    </source>
</evidence>
<feature type="compositionally biased region" description="Acidic residues" evidence="2">
    <location>
        <begin position="114"/>
        <end position="125"/>
    </location>
</feature>
<gene>
    <name evidence="3" type="ORF">DUNSADRAFT_6367</name>
</gene>
<evidence type="ECO:0000256" key="2">
    <source>
        <dbReference type="SAM" id="MobiDB-lite"/>
    </source>
</evidence>
<organism evidence="3 4">
    <name type="scientific">Dunaliella salina</name>
    <name type="common">Green alga</name>
    <name type="synonym">Protococcus salinus</name>
    <dbReference type="NCBI Taxonomy" id="3046"/>
    <lineage>
        <taxon>Eukaryota</taxon>
        <taxon>Viridiplantae</taxon>
        <taxon>Chlorophyta</taxon>
        <taxon>core chlorophytes</taxon>
        <taxon>Chlorophyceae</taxon>
        <taxon>CS clade</taxon>
        <taxon>Chlamydomonadales</taxon>
        <taxon>Dunaliellaceae</taxon>
        <taxon>Dunaliella</taxon>
    </lineage>
</organism>
<feature type="compositionally biased region" description="Low complexity" evidence="2">
    <location>
        <begin position="466"/>
        <end position="477"/>
    </location>
</feature>
<feature type="compositionally biased region" description="Low complexity" evidence="2">
    <location>
        <begin position="492"/>
        <end position="502"/>
    </location>
</feature>
<feature type="compositionally biased region" description="Low complexity" evidence="2">
    <location>
        <begin position="343"/>
        <end position="376"/>
    </location>
</feature>